<dbReference type="InParanoid" id="A0A1E7FP59"/>
<dbReference type="InterPro" id="IPR027417">
    <property type="entry name" value="P-loop_NTPase"/>
</dbReference>
<evidence type="ECO:0000259" key="3">
    <source>
        <dbReference type="Pfam" id="PF00685"/>
    </source>
</evidence>
<dbReference type="InterPro" id="IPR000863">
    <property type="entry name" value="Sulfotransferase_dom"/>
</dbReference>
<dbReference type="GO" id="GO:0008146">
    <property type="term" value="F:sulfotransferase activity"/>
    <property type="evidence" value="ECO:0007669"/>
    <property type="project" value="InterPro"/>
</dbReference>
<reference evidence="4 5" key="1">
    <citation type="submission" date="2016-09" db="EMBL/GenBank/DDBJ databases">
        <title>Extensive genetic diversity and differential bi-allelic expression allows diatom success in the polar Southern Ocean.</title>
        <authorList>
            <consortium name="DOE Joint Genome Institute"/>
            <person name="Mock T."/>
            <person name="Otillar R.P."/>
            <person name="Strauss J."/>
            <person name="Dupont C."/>
            <person name="Frickenhaus S."/>
            <person name="Maumus F."/>
            <person name="Mcmullan M."/>
            <person name="Sanges R."/>
            <person name="Schmutz J."/>
            <person name="Toseland A."/>
            <person name="Valas R."/>
            <person name="Veluchamy A."/>
            <person name="Ward B.J."/>
            <person name="Allen A."/>
            <person name="Barry K."/>
            <person name="Falciatore A."/>
            <person name="Ferrante M."/>
            <person name="Fortunato A.E."/>
            <person name="Gloeckner G."/>
            <person name="Gruber A."/>
            <person name="Hipkin R."/>
            <person name="Janech M."/>
            <person name="Kroth P."/>
            <person name="Leese F."/>
            <person name="Lindquist E."/>
            <person name="Lyon B.R."/>
            <person name="Martin J."/>
            <person name="Mayer C."/>
            <person name="Parker M."/>
            <person name="Quesneville H."/>
            <person name="Raymond J."/>
            <person name="Uhlig C."/>
            <person name="Valentin K.U."/>
            <person name="Worden A.Z."/>
            <person name="Armbrust E.V."/>
            <person name="Bowler C."/>
            <person name="Green B."/>
            <person name="Moulton V."/>
            <person name="Van Oosterhout C."/>
            <person name="Grigoriev I."/>
        </authorList>
    </citation>
    <scope>NUCLEOTIDE SEQUENCE [LARGE SCALE GENOMIC DNA]</scope>
    <source>
        <strain evidence="4 5">CCMP1102</strain>
    </source>
</reference>
<name>A0A1E7FP59_9STRA</name>
<feature type="domain" description="Sulfotransferase" evidence="3">
    <location>
        <begin position="14"/>
        <end position="245"/>
    </location>
</feature>
<evidence type="ECO:0000256" key="2">
    <source>
        <dbReference type="ARBA" id="ARBA00022679"/>
    </source>
</evidence>
<protein>
    <submittedName>
        <fullName evidence="4">Putative chondroitin 4-sulfotransferase</fullName>
    </submittedName>
</protein>
<evidence type="ECO:0000313" key="4">
    <source>
        <dbReference type="EMBL" id="OEU19885.1"/>
    </source>
</evidence>
<proteinExistence type="inferred from homology"/>
<gene>
    <name evidence="4" type="primary">CHST1</name>
    <name evidence="4" type="ORF">FRACYDRAFT_181614</name>
</gene>
<keyword evidence="2 4" id="KW-0808">Transferase</keyword>
<comment type="similarity">
    <text evidence="1">Belongs to the sulfotransferase 1 family.</text>
</comment>
<dbReference type="EMBL" id="KV784355">
    <property type="protein sequence ID" value="OEU19885.1"/>
    <property type="molecule type" value="Genomic_DNA"/>
</dbReference>
<accession>A0A1E7FP59</accession>
<dbReference type="Gene3D" id="3.40.50.300">
    <property type="entry name" value="P-loop containing nucleotide triphosphate hydrolases"/>
    <property type="match status" value="1"/>
</dbReference>
<organism evidence="4 5">
    <name type="scientific">Fragilariopsis cylindrus CCMP1102</name>
    <dbReference type="NCBI Taxonomy" id="635003"/>
    <lineage>
        <taxon>Eukaryota</taxon>
        <taxon>Sar</taxon>
        <taxon>Stramenopiles</taxon>
        <taxon>Ochrophyta</taxon>
        <taxon>Bacillariophyta</taxon>
        <taxon>Bacillariophyceae</taxon>
        <taxon>Bacillariophycidae</taxon>
        <taxon>Bacillariales</taxon>
        <taxon>Bacillariaceae</taxon>
        <taxon>Fragilariopsis</taxon>
    </lineage>
</organism>
<dbReference type="KEGG" id="fcy:FRACYDRAFT_181614"/>
<sequence length="261" mass="30420">MAEIGRRFVPRPTTDVHIVTYPKAGTSWIQEVAWLVNHDADIATSNDVPSSQRTVYIELRTTDNDKLSQLENVPIESPRHIKWHHSSDLLPEQIVSDSKSKIIYLLRNPKDTVVSWYHFQKKIALYGFTGDFDAFFELFLQGNVAYGCYMHNVRSWWKLRHRPNVLILTYEDMHADLSTVVQKVATFLGKDIMPQQVAAIVEHCQFQQMKDNPMTSNMRKGQVGDWRNCLSEDQSRRMDIWVDEHEQQDVGSDERLPLIYE</sequence>
<dbReference type="Pfam" id="PF00685">
    <property type="entry name" value="Sulfotransfer_1"/>
    <property type="match status" value="1"/>
</dbReference>
<evidence type="ECO:0000313" key="5">
    <source>
        <dbReference type="Proteomes" id="UP000095751"/>
    </source>
</evidence>
<dbReference type="AlphaFoldDB" id="A0A1E7FP59"/>
<dbReference type="OrthoDB" id="205623at2759"/>
<keyword evidence="5" id="KW-1185">Reference proteome</keyword>
<dbReference type="Proteomes" id="UP000095751">
    <property type="component" value="Unassembled WGS sequence"/>
</dbReference>
<evidence type="ECO:0000256" key="1">
    <source>
        <dbReference type="ARBA" id="ARBA00005771"/>
    </source>
</evidence>
<dbReference type="SUPFAM" id="SSF52540">
    <property type="entry name" value="P-loop containing nucleoside triphosphate hydrolases"/>
    <property type="match status" value="1"/>
</dbReference>
<dbReference type="PANTHER" id="PTHR11783">
    <property type="entry name" value="SULFOTRANSFERASE SULT"/>
    <property type="match status" value="1"/>
</dbReference>